<evidence type="ECO:0000256" key="1">
    <source>
        <dbReference type="SAM" id="Phobius"/>
    </source>
</evidence>
<feature type="domain" description="DUF8163" evidence="2">
    <location>
        <begin position="13"/>
        <end position="122"/>
    </location>
</feature>
<comment type="caution">
    <text evidence="3">The sequence shown here is derived from an EMBL/GenBank/DDBJ whole genome shotgun (WGS) entry which is preliminary data.</text>
</comment>
<feature type="transmembrane region" description="Helical" evidence="1">
    <location>
        <begin position="67"/>
        <end position="85"/>
    </location>
</feature>
<dbReference type="Pfam" id="PF26496">
    <property type="entry name" value="DUF8163"/>
    <property type="match status" value="1"/>
</dbReference>
<keyword evidence="4" id="KW-1185">Reference proteome</keyword>
<name>A0A4U5JBB2_9EURY</name>
<dbReference type="InterPro" id="IPR058477">
    <property type="entry name" value="DUF8163"/>
</dbReference>
<evidence type="ECO:0000313" key="3">
    <source>
        <dbReference type="EMBL" id="TKR25476.1"/>
    </source>
</evidence>
<gene>
    <name evidence="3" type="ORF">DM868_08610</name>
</gene>
<reference evidence="3 4" key="1">
    <citation type="submission" date="2019-04" db="EMBL/GenBank/DDBJ databases">
        <title>Natronomonas sp. F20-122 a newhaloarchaeon isolated from a saline saltern of Isla Bacuta, Huelva, Spain.</title>
        <authorList>
            <person name="Duran-Viseras A."/>
            <person name="Sanchez-Porro C."/>
            <person name="Ventosa A."/>
        </authorList>
    </citation>
    <scope>NUCLEOTIDE SEQUENCE [LARGE SCALE GENOMIC DNA]</scope>
    <source>
        <strain evidence="3 4">F20-122</strain>
    </source>
</reference>
<feature type="transmembrane region" description="Helical" evidence="1">
    <location>
        <begin position="12"/>
        <end position="33"/>
    </location>
</feature>
<keyword evidence="1" id="KW-0472">Membrane</keyword>
<evidence type="ECO:0000259" key="2">
    <source>
        <dbReference type="Pfam" id="PF26496"/>
    </source>
</evidence>
<feature type="transmembrane region" description="Helical" evidence="1">
    <location>
        <begin position="91"/>
        <end position="109"/>
    </location>
</feature>
<evidence type="ECO:0000313" key="4">
    <source>
        <dbReference type="Proteomes" id="UP000308037"/>
    </source>
</evidence>
<keyword evidence="1" id="KW-0812">Transmembrane</keyword>
<keyword evidence="1" id="KW-1133">Transmembrane helix</keyword>
<dbReference type="EMBL" id="QKNX01000003">
    <property type="protein sequence ID" value="TKR25476.1"/>
    <property type="molecule type" value="Genomic_DNA"/>
</dbReference>
<accession>A0A4U5JBB2</accession>
<dbReference type="Proteomes" id="UP000308037">
    <property type="component" value="Unassembled WGS sequence"/>
</dbReference>
<organism evidence="3 4">
    <name type="scientific">Natronomonas salsuginis</name>
    <dbReference type="NCBI Taxonomy" id="2217661"/>
    <lineage>
        <taxon>Archaea</taxon>
        <taxon>Methanobacteriati</taxon>
        <taxon>Methanobacteriota</taxon>
        <taxon>Stenosarchaea group</taxon>
        <taxon>Halobacteria</taxon>
        <taxon>Halobacteriales</taxon>
        <taxon>Natronomonadaceae</taxon>
        <taxon>Natronomonas</taxon>
    </lineage>
</organism>
<protein>
    <recommendedName>
        <fullName evidence="2">DUF8163 domain-containing protein</fullName>
    </recommendedName>
</protein>
<dbReference type="RefSeq" id="WP_137276475.1">
    <property type="nucleotide sequence ID" value="NZ_QKNX01000003.1"/>
</dbReference>
<dbReference type="AlphaFoldDB" id="A0A4U5JBB2"/>
<feature type="transmembrane region" description="Helical" evidence="1">
    <location>
        <begin position="39"/>
        <end position="60"/>
    </location>
</feature>
<proteinExistence type="predicted"/>
<sequence length="122" mass="12568">MGASGLTDRTHEWAAVGAVAAIVFVHLGLLIAAPGGLDLTSLVVLEAALLALLLGLELLSGASATDAVPLVATFVCFFAMTWGLVLVVDSLAIASILLSGMSILLMYGLHRYELVFLGMVNA</sequence>